<comment type="subunit">
    <text evidence="1">Homodimer.</text>
</comment>
<dbReference type="OrthoDB" id="2309723at2759"/>
<sequence>MPIDLYYMSMSAPCRAVLLTAKMVGVEINLKTINLMQGEHMQPEFLKINPQHTVPCLDDSGFVVTESRAICAYLANKYGKNDKLYPKDPKDRALVDQRLYFDLGVFYASFADFYVPIMFRGQTSIDASKRKKWDEAMNYFNTFLADQEYAAGNHLTIADLSLIASASTMEAFIPTIFNDYPKIKEWIERCKSQIADYHDLNQVGANIFGQMGQSALAKIQ</sequence>
<dbReference type="EMBL" id="GL732542">
    <property type="protein sequence ID" value="EFX81632.1"/>
    <property type="molecule type" value="Genomic_DNA"/>
</dbReference>
<dbReference type="InterPro" id="IPR036282">
    <property type="entry name" value="Glutathione-S-Trfase_C_sf"/>
</dbReference>
<dbReference type="Pfam" id="PF02798">
    <property type="entry name" value="GST_N"/>
    <property type="match status" value="1"/>
</dbReference>
<dbReference type="InterPro" id="IPR004046">
    <property type="entry name" value="GST_C"/>
</dbReference>
<dbReference type="Pfam" id="PF14497">
    <property type="entry name" value="GST_C_3"/>
    <property type="match status" value="1"/>
</dbReference>
<feature type="domain" description="GST C-terminal" evidence="3">
    <location>
        <begin position="88"/>
        <end position="207"/>
    </location>
</feature>
<dbReference type="SUPFAM" id="SSF47616">
    <property type="entry name" value="GST C-terminal domain-like"/>
    <property type="match status" value="1"/>
</dbReference>
<dbReference type="GO" id="GO:0004364">
    <property type="term" value="F:glutathione transferase activity"/>
    <property type="evidence" value="ECO:0000318"/>
    <property type="project" value="GO_Central"/>
</dbReference>
<dbReference type="AlphaFoldDB" id="E9GFG3"/>
<dbReference type="SFLD" id="SFLDG01153">
    <property type="entry name" value="Main.4:_Theta-like"/>
    <property type="match status" value="1"/>
</dbReference>
<dbReference type="PANTHER" id="PTHR43969:SF9">
    <property type="entry name" value="GLUTATHIONE S TRANSFERASE D10, ISOFORM A-RELATED"/>
    <property type="match status" value="1"/>
</dbReference>
<evidence type="ECO:0000259" key="2">
    <source>
        <dbReference type="PROSITE" id="PS50404"/>
    </source>
</evidence>
<dbReference type="KEGG" id="dpx:DAPPUDRAFT_230826"/>
<protein>
    <submittedName>
        <fullName evidence="5">Glutathione S-transferase delta/epsilon10 isoform c</fullName>
        <ecNumber evidence="5">2.5.1.18</ecNumber>
    </submittedName>
</protein>
<dbReference type="FunFam" id="3.40.30.10:FF:000034">
    <property type="entry name" value="glutathione S-transferase 1"/>
    <property type="match status" value="1"/>
</dbReference>
<dbReference type="GO" id="GO:0006749">
    <property type="term" value="P:glutathione metabolic process"/>
    <property type="evidence" value="ECO:0000318"/>
    <property type="project" value="GO_Central"/>
</dbReference>
<dbReference type="InterPro" id="IPR040079">
    <property type="entry name" value="Glutathione_S-Trfase"/>
</dbReference>
<evidence type="ECO:0000313" key="4">
    <source>
        <dbReference type="EMBL" id="EFX81632.1"/>
    </source>
</evidence>
<evidence type="ECO:0000313" key="6">
    <source>
        <dbReference type="Proteomes" id="UP000000305"/>
    </source>
</evidence>
<dbReference type="eggNOG" id="KOG0867">
    <property type="taxonomic scope" value="Eukaryota"/>
</dbReference>
<dbReference type="PANTHER" id="PTHR43969">
    <property type="entry name" value="GLUTATHIONE S TRANSFERASE D10, ISOFORM A-RELATED"/>
    <property type="match status" value="1"/>
</dbReference>
<dbReference type="Gene3D" id="1.20.1050.10">
    <property type="match status" value="1"/>
</dbReference>
<dbReference type="STRING" id="6669.E9GFG3"/>
<dbReference type="FunCoup" id="E9GFG3">
    <property type="interactions" value="532"/>
</dbReference>
<evidence type="ECO:0000256" key="1">
    <source>
        <dbReference type="ARBA" id="ARBA00011738"/>
    </source>
</evidence>
<dbReference type="FunFam" id="1.20.1050.10:FF:000007">
    <property type="entry name" value="Glutathione S-transferase 1-1"/>
    <property type="match status" value="1"/>
</dbReference>
<dbReference type="EC" id="2.5.1.18" evidence="5"/>
<dbReference type="EMBL" id="MN730096">
    <property type="protein sequence ID" value="QNM80590.1"/>
    <property type="molecule type" value="mRNA"/>
</dbReference>
<feature type="domain" description="GST N-terminal" evidence="2">
    <location>
        <begin position="1"/>
        <end position="82"/>
    </location>
</feature>
<accession>E9GFG3</accession>
<dbReference type="PROSITE" id="PS50405">
    <property type="entry name" value="GST_CTER"/>
    <property type="match status" value="1"/>
</dbReference>
<dbReference type="SUPFAM" id="SSF52833">
    <property type="entry name" value="Thioredoxin-like"/>
    <property type="match status" value="1"/>
</dbReference>
<reference evidence="4 6" key="1">
    <citation type="journal article" date="2011" name="Science">
        <title>The ecoresponsive genome of Daphnia pulex.</title>
        <authorList>
            <person name="Colbourne J.K."/>
            <person name="Pfrender M.E."/>
            <person name="Gilbert D."/>
            <person name="Thomas W.K."/>
            <person name="Tucker A."/>
            <person name="Oakley T.H."/>
            <person name="Tokishita S."/>
            <person name="Aerts A."/>
            <person name="Arnold G.J."/>
            <person name="Basu M.K."/>
            <person name="Bauer D.J."/>
            <person name="Caceres C.E."/>
            <person name="Carmel L."/>
            <person name="Casola C."/>
            <person name="Choi J.H."/>
            <person name="Detter J.C."/>
            <person name="Dong Q."/>
            <person name="Dusheyko S."/>
            <person name="Eads B.D."/>
            <person name="Frohlich T."/>
            <person name="Geiler-Samerotte K.A."/>
            <person name="Gerlach D."/>
            <person name="Hatcher P."/>
            <person name="Jogdeo S."/>
            <person name="Krijgsveld J."/>
            <person name="Kriventseva E.V."/>
            <person name="Kultz D."/>
            <person name="Laforsch C."/>
            <person name="Lindquist E."/>
            <person name="Lopez J."/>
            <person name="Manak J.R."/>
            <person name="Muller J."/>
            <person name="Pangilinan J."/>
            <person name="Patwardhan R.P."/>
            <person name="Pitluck S."/>
            <person name="Pritham E.J."/>
            <person name="Rechtsteiner A."/>
            <person name="Rho M."/>
            <person name="Rogozin I.B."/>
            <person name="Sakarya O."/>
            <person name="Salamov A."/>
            <person name="Schaack S."/>
            <person name="Shapiro H."/>
            <person name="Shiga Y."/>
            <person name="Skalitzky C."/>
            <person name="Smith Z."/>
            <person name="Souvorov A."/>
            <person name="Sung W."/>
            <person name="Tang Z."/>
            <person name="Tsuchiya D."/>
            <person name="Tu H."/>
            <person name="Vos H."/>
            <person name="Wang M."/>
            <person name="Wolf Y.I."/>
            <person name="Yamagata H."/>
            <person name="Yamada T."/>
            <person name="Ye Y."/>
            <person name="Shaw J.R."/>
            <person name="Andrews J."/>
            <person name="Crease T.J."/>
            <person name="Tang H."/>
            <person name="Lucas S.M."/>
            <person name="Robertson H.M."/>
            <person name="Bork P."/>
            <person name="Koonin E.V."/>
            <person name="Zdobnov E.M."/>
            <person name="Grigoriev I.V."/>
            <person name="Lynch M."/>
            <person name="Boore J.L."/>
        </authorList>
    </citation>
    <scope>NUCLEOTIDE SEQUENCE [LARGE SCALE GENOMIC DNA]</scope>
</reference>
<proteinExistence type="evidence at transcript level"/>
<dbReference type="InterPro" id="IPR010987">
    <property type="entry name" value="Glutathione-S-Trfase_C-like"/>
</dbReference>
<evidence type="ECO:0000259" key="3">
    <source>
        <dbReference type="PROSITE" id="PS50405"/>
    </source>
</evidence>
<dbReference type="SFLD" id="SFLDG00358">
    <property type="entry name" value="Main_(cytGST)"/>
    <property type="match status" value="1"/>
</dbReference>
<dbReference type="CDD" id="cd03045">
    <property type="entry name" value="GST_N_Delta_Epsilon"/>
    <property type="match status" value="1"/>
</dbReference>
<dbReference type="InterPro" id="IPR004045">
    <property type="entry name" value="Glutathione_S-Trfase_N"/>
</dbReference>
<keyword evidence="6" id="KW-1185">Reference proteome</keyword>
<dbReference type="SFLD" id="SFLDS00019">
    <property type="entry name" value="Glutathione_Transferase_(cytos"/>
    <property type="match status" value="1"/>
</dbReference>
<reference evidence="5" key="2">
    <citation type="submission" date="2019-11" db="EMBL/GenBank/DDBJ databases">
        <authorList>
            <person name="Liu Z."/>
            <person name="Zhang W."/>
            <person name="Zhao Y."/>
        </authorList>
    </citation>
    <scope>NUCLEOTIDE SEQUENCE</scope>
</reference>
<name>E9GFG3_DAPPU</name>
<organism evidence="4 6">
    <name type="scientific">Daphnia pulex</name>
    <name type="common">Water flea</name>
    <dbReference type="NCBI Taxonomy" id="6669"/>
    <lineage>
        <taxon>Eukaryota</taxon>
        <taxon>Metazoa</taxon>
        <taxon>Ecdysozoa</taxon>
        <taxon>Arthropoda</taxon>
        <taxon>Crustacea</taxon>
        <taxon>Branchiopoda</taxon>
        <taxon>Diplostraca</taxon>
        <taxon>Cladocera</taxon>
        <taxon>Anomopoda</taxon>
        <taxon>Daphniidae</taxon>
        <taxon>Daphnia</taxon>
    </lineage>
</organism>
<keyword evidence="5" id="KW-0808">Transferase</keyword>
<dbReference type="Gene3D" id="3.40.30.10">
    <property type="entry name" value="Glutaredoxin"/>
    <property type="match status" value="1"/>
</dbReference>
<dbReference type="CDD" id="cd03177">
    <property type="entry name" value="GST_C_Delta_Epsilon"/>
    <property type="match status" value="1"/>
</dbReference>
<dbReference type="OMA" id="NFNPPAY"/>
<dbReference type="PROSITE" id="PS50404">
    <property type="entry name" value="GST_NTER"/>
    <property type="match status" value="1"/>
</dbReference>
<dbReference type="Proteomes" id="UP000000305">
    <property type="component" value="Unassembled WGS sequence"/>
</dbReference>
<gene>
    <name evidence="4" type="ORF">DAPPUDRAFT_230826</name>
</gene>
<dbReference type="HOGENOM" id="CLU_011226_2_1_1"/>
<dbReference type="InterPro" id="IPR036249">
    <property type="entry name" value="Thioredoxin-like_sf"/>
</dbReference>
<evidence type="ECO:0000313" key="5">
    <source>
        <dbReference type="EMBL" id="QNM80590.1"/>
    </source>
</evidence>